<keyword evidence="6" id="KW-0547">Nucleotide-binding</keyword>
<dbReference type="InterPro" id="IPR015793">
    <property type="entry name" value="Pyrv_Knase_brl"/>
</dbReference>
<proteinExistence type="inferred from homology"/>
<gene>
    <name evidence="14" type="ORF">XD94_0374</name>
</gene>
<dbReference type="Gene3D" id="2.40.33.10">
    <property type="entry name" value="PK beta-barrel domain-like"/>
    <property type="match status" value="1"/>
</dbReference>
<dbReference type="EC" id="2.7.1.40" evidence="3 12"/>
<dbReference type="GO" id="GO:0000287">
    <property type="term" value="F:magnesium ion binding"/>
    <property type="evidence" value="ECO:0007669"/>
    <property type="project" value="InterPro"/>
</dbReference>
<comment type="similarity">
    <text evidence="2 12">Belongs to the pyruvate kinase family.</text>
</comment>
<evidence type="ECO:0000313" key="14">
    <source>
        <dbReference type="EMBL" id="KUK81651.1"/>
    </source>
</evidence>
<dbReference type="InterPro" id="IPR015806">
    <property type="entry name" value="Pyrv_Knase_insert_dom_sf"/>
</dbReference>
<reference evidence="15" key="1">
    <citation type="journal article" date="2015" name="MBio">
        <title>Genome-Resolved Metagenomic Analysis Reveals Roles for Candidate Phyla and Other Microbial Community Members in Biogeochemical Transformations in Oil Reservoirs.</title>
        <authorList>
            <person name="Hu P."/>
            <person name="Tom L."/>
            <person name="Singh A."/>
            <person name="Thomas B.C."/>
            <person name="Baker B.J."/>
            <person name="Piceno Y.M."/>
            <person name="Andersen G.L."/>
            <person name="Banfield J.F."/>
        </authorList>
    </citation>
    <scope>NUCLEOTIDE SEQUENCE [LARGE SCALE GENOMIC DNA]</scope>
</reference>
<evidence type="ECO:0000256" key="6">
    <source>
        <dbReference type="ARBA" id="ARBA00022741"/>
    </source>
</evidence>
<dbReference type="GO" id="GO:0016301">
    <property type="term" value="F:kinase activity"/>
    <property type="evidence" value="ECO:0007669"/>
    <property type="project" value="UniProtKB-KW"/>
</dbReference>
<dbReference type="SUPFAM" id="SSF50800">
    <property type="entry name" value="PK beta-barrel domain-like"/>
    <property type="match status" value="1"/>
</dbReference>
<dbReference type="PATRIC" id="fig|1184387.3.peg.703"/>
<dbReference type="InterPro" id="IPR011037">
    <property type="entry name" value="Pyrv_Knase-like_insert_dom_sf"/>
</dbReference>
<dbReference type="SUPFAM" id="SSF51621">
    <property type="entry name" value="Phosphoenolpyruvate/pyruvate domain"/>
    <property type="match status" value="1"/>
</dbReference>
<keyword evidence="11 14" id="KW-0670">Pyruvate</keyword>
<evidence type="ECO:0000313" key="15">
    <source>
        <dbReference type="Proteomes" id="UP000054092"/>
    </source>
</evidence>
<evidence type="ECO:0000256" key="9">
    <source>
        <dbReference type="ARBA" id="ARBA00022842"/>
    </source>
</evidence>
<keyword evidence="10 12" id="KW-0324">Glycolysis</keyword>
<feature type="domain" description="Pyruvate kinase barrel" evidence="13">
    <location>
        <begin position="12"/>
        <end position="304"/>
    </location>
</feature>
<evidence type="ECO:0000259" key="13">
    <source>
        <dbReference type="Pfam" id="PF00224"/>
    </source>
</evidence>
<dbReference type="AlphaFoldDB" id="A0A101HRB2"/>
<dbReference type="Proteomes" id="UP000054092">
    <property type="component" value="Unassembled WGS sequence"/>
</dbReference>
<evidence type="ECO:0000256" key="11">
    <source>
        <dbReference type="ARBA" id="ARBA00023317"/>
    </source>
</evidence>
<dbReference type="Pfam" id="PF00224">
    <property type="entry name" value="PK"/>
    <property type="match status" value="1"/>
</dbReference>
<organism evidence="14 15">
    <name type="scientific">Mesotoga prima</name>
    <dbReference type="NCBI Taxonomy" id="1184387"/>
    <lineage>
        <taxon>Bacteria</taxon>
        <taxon>Thermotogati</taxon>
        <taxon>Thermotogota</taxon>
        <taxon>Thermotogae</taxon>
        <taxon>Kosmotogales</taxon>
        <taxon>Kosmotogaceae</taxon>
        <taxon>Mesotoga</taxon>
    </lineage>
</organism>
<protein>
    <recommendedName>
        <fullName evidence="3 12">Pyruvate kinase</fullName>
        <ecNumber evidence="3 12">2.7.1.40</ecNumber>
    </recommendedName>
</protein>
<comment type="caution">
    <text evidence="14">The sequence shown here is derived from an EMBL/GenBank/DDBJ whole genome shotgun (WGS) entry which is preliminary data.</text>
</comment>
<dbReference type="InterPro" id="IPR015813">
    <property type="entry name" value="Pyrv/PenolPyrv_kinase-like_dom"/>
</dbReference>
<dbReference type="PANTHER" id="PTHR11817">
    <property type="entry name" value="PYRUVATE KINASE"/>
    <property type="match status" value="1"/>
</dbReference>
<evidence type="ECO:0000256" key="8">
    <source>
        <dbReference type="ARBA" id="ARBA00022840"/>
    </source>
</evidence>
<comment type="catalytic activity">
    <reaction evidence="12">
        <text>pyruvate + ATP = phosphoenolpyruvate + ADP + H(+)</text>
        <dbReference type="Rhea" id="RHEA:18157"/>
        <dbReference type="ChEBI" id="CHEBI:15361"/>
        <dbReference type="ChEBI" id="CHEBI:15378"/>
        <dbReference type="ChEBI" id="CHEBI:30616"/>
        <dbReference type="ChEBI" id="CHEBI:58702"/>
        <dbReference type="ChEBI" id="CHEBI:456216"/>
        <dbReference type="EC" id="2.7.1.40"/>
    </reaction>
</comment>
<dbReference type="GO" id="GO:0030955">
    <property type="term" value="F:potassium ion binding"/>
    <property type="evidence" value="ECO:0007669"/>
    <property type="project" value="InterPro"/>
</dbReference>
<keyword evidence="5" id="KW-0479">Metal-binding</keyword>
<evidence type="ECO:0000256" key="2">
    <source>
        <dbReference type="ARBA" id="ARBA00008663"/>
    </source>
</evidence>
<evidence type="ECO:0000256" key="1">
    <source>
        <dbReference type="ARBA" id="ARBA00004997"/>
    </source>
</evidence>
<dbReference type="InterPro" id="IPR001697">
    <property type="entry name" value="Pyr_Knase"/>
</dbReference>
<comment type="pathway">
    <text evidence="1 12">Carbohydrate degradation; glycolysis; pyruvate from D-glyceraldehyde 3-phosphate: step 5/5.</text>
</comment>
<evidence type="ECO:0000256" key="4">
    <source>
        <dbReference type="ARBA" id="ARBA00022679"/>
    </source>
</evidence>
<evidence type="ECO:0000256" key="3">
    <source>
        <dbReference type="ARBA" id="ARBA00012142"/>
    </source>
</evidence>
<dbReference type="EMBL" id="LGGP01000043">
    <property type="protein sequence ID" value="KUK81651.1"/>
    <property type="molecule type" value="Genomic_DNA"/>
</dbReference>
<keyword evidence="8" id="KW-0067">ATP-binding</keyword>
<evidence type="ECO:0000256" key="5">
    <source>
        <dbReference type="ARBA" id="ARBA00022723"/>
    </source>
</evidence>
<dbReference type="UniPathway" id="UPA00109">
    <property type="reaction ID" value="UER00188"/>
</dbReference>
<keyword evidence="9 12" id="KW-0460">Magnesium</keyword>
<accession>A0A101HRB2</accession>
<keyword evidence="7 12" id="KW-0418">Kinase</keyword>
<evidence type="ECO:0000256" key="10">
    <source>
        <dbReference type="ARBA" id="ARBA00023152"/>
    </source>
</evidence>
<sequence length="314" mass="34851">MGAFSIVVTISDRKLLKSVEMAGASAIRINSSHVTLEDLQKFVSYYEENCSLPLYIDLQGAKLRLSRSQRVIELKAGEQVILGSKCSELRGILIDPRSLSYLSPGIKVSIEDGRIELQVLKTEADCARAMVLRGGTIRPSKGMNISPHPINQIELSSRDIEIVLTTKKYDFIRYALSFVSSPSEVIELKDLSGRAVASKIERELPFSKIEEISASSDELWLCRGDLGAQLGPRGLVDFYDYFSANINDLYKPVLMAGEVLEHMVEHPFATRSELCHLKDVQRKGFSGVVLSNETAYGSFPIETIKTVLEVTSDE</sequence>
<evidence type="ECO:0000256" key="12">
    <source>
        <dbReference type="RuleBase" id="RU000504"/>
    </source>
</evidence>
<name>A0A101HRB2_9BACT</name>
<dbReference type="Gene3D" id="3.20.20.60">
    <property type="entry name" value="Phosphoenolpyruvate-binding domains"/>
    <property type="match status" value="1"/>
</dbReference>
<dbReference type="GO" id="GO:0004743">
    <property type="term" value="F:pyruvate kinase activity"/>
    <property type="evidence" value="ECO:0007669"/>
    <property type="project" value="UniProtKB-EC"/>
</dbReference>
<dbReference type="GO" id="GO:0005524">
    <property type="term" value="F:ATP binding"/>
    <property type="evidence" value="ECO:0007669"/>
    <property type="project" value="UniProtKB-KW"/>
</dbReference>
<dbReference type="PRINTS" id="PR01050">
    <property type="entry name" value="PYRUVTKNASE"/>
</dbReference>
<keyword evidence="4 12" id="KW-0808">Transferase</keyword>
<evidence type="ECO:0000256" key="7">
    <source>
        <dbReference type="ARBA" id="ARBA00022777"/>
    </source>
</evidence>
<dbReference type="InterPro" id="IPR040442">
    <property type="entry name" value="Pyrv_kinase-like_dom_sf"/>
</dbReference>